<keyword evidence="4" id="KW-1185">Reference proteome</keyword>
<dbReference type="EMBL" id="CP031093">
    <property type="protein sequence ID" value="QCF24803.1"/>
    <property type="molecule type" value="Genomic_DNA"/>
</dbReference>
<reference evidence="3 4" key="1">
    <citation type="submission" date="2018-07" db="EMBL/GenBank/DDBJ databases">
        <title>Marsedoiliclastica nanhaica gen. nov. sp. nov., a novel marine hydrocarbonoclastic bacterium isolated from an in-situ enriched hydrocarbon-degrading consortium in deep-sea sediment.</title>
        <authorList>
            <person name="Dong C."/>
            <person name="Ma T."/>
            <person name="Liu R."/>
            <person name="Shao Z."/>
        </authorList>
    </citation>
    <scope>NUCLEOTIDE SEQUENCE [LARGE SCALE GENOMIC DNA]</scope>
    <source>
        <strain evidence="4">soil36-7</strain>
    </source>
</reference>
<sequence length="229" mass="25440">MIRLTRLLQSLGILAAGLTLSAAVTAGTLYRYQDQEGNPVISHTLPQEASQRGYEILTTSGRVIETVPPALTDAQRAAKEAEEQARVAEREKQARQRAADRQLLRTFSHPDDVVRALERKLEQMRSLIELKQGNVVNIRSQIRNEQSRAADAERAGRTIPVEVLHKIQALQQDISETEAEIARQESAISSTVADYEAMADRVEDLTEKQRTKPLPGEMPPESQGGQLPQ</sequence>
<evidence type="ECO:0000313" key="4">
    <source>
        <dbReference type="Proteomes" id="UP000298049"/>
    </source>
</evidence>
<evidence type="ECO:0000256" key="1">
    <source>
        <dbReference type="SAM" id="Coils"/>
    </source>
</evidence>
<keyword evidence="1" id="KW-0175">Coiled coil</keyword>
<gene>
    <name evidence="3" type="ORF">soil367_01875</name>
</gene>
<organism evidence="3 4">
    <name type="scientific">Hydrocarboniclastica marina</name>
    <dbReference type="NCBI Taxonomy" id="2259620"/>
    <lineage>
        <taxon>Bacteria</taxon>
        <taxon>Pseudomonadati</taxon>
        <taxon>Pseudomonadota</taxon>
        <taxon>Gammaproteobacteria</taxon>
        <taxon>Alteromonadales</taxon>
        <taxon>Alteromonadaceae</taxon>
        <taxon>Hydrocarboniclastica</taxon>
    </lineage>
</organism>
<dbReference type="RefSeq" id="WP_136546374.1">
    <property type="nucleotide sequence ID" value="NZ_CP031093.1"/>
</dbReference>
<dbReference type="KEGG" id="hmi:soil367_01875"/>
<accession>A0A4P7XE36</accession>
<feature type="region of interest" description="Disordered" evidence="2">
    <location>
        <begin position="201"/>
        <end position="229"/>
    </location>
</feature>
<name>A0A4P7XE36_9ALTE</name>
<protein>
    <submittedName>
        <fullName evidence="3">DUF4124 domain-containing protein</fullName>
    </submittedName>
</protein>
<feature type="coiled-coil region" evidence="1">
    <location>
        <begin position="71"/>
        <end position="187"/>
    </location>
</feature>
<evidence type="ECO:0000313" key="3">
    <source>
        <dbReference type="EMBL" id="QCF24803.1"/>
    </source>
</evidence>
<feature type="compositionally biased region" description="Basic and acidic residues" evidence="2">
    <location>
        <begin position="201"/>
        <end position="210"/>
    </location>
</feature>
<dbReference type="AlphaFoldDB" id="A0A4P7XE36"/>
<dbReference type="Proteomes" id="UP000298049">
    <property type="component" value="Chromosome"/>
</dbReference>
<dbReference type="OrthoDB" id="6080407at2"/>
<evidence type="ECO:0000256" key="2">
    <source>
        <dbReference type="SAM" id="MobiDB-lite"/>
    </source>
</evidence>
<proteinExistence type="predicted"/>